<dbReference type="Gene3D" id="3.90.180.10">
    <property type="entry name" value="Medium-chain alcohol dehydrogenases, catalytic domain"/>
    <property type="match status" value="1"/>
</dbReference>
<dbReference type="RefSeq" id="WP_211939715.1">
    <property type="nucleotide sequence ID" value="NZ_CP073078.1"/>
</dbReference>
<dbReference type="PROSITE" id="PS00059">
    <property type="entry name" value="ADH_ZINC"/>
    <property type="match status" value="1"/>
</dbReference>
<dbReference type="InterPro" id="IPR020843">
    <property type="entry name" value="ER"/>
</dbReference>
<evidence type="ECO:0000259" key="6">
    <source>
        <dbReference type="SMART" id="SM00829"/>
    </source>
</evidence>
<evidence type="ECO:0000256" key="4">
    <source>
        <dbReference type="ARBA" id="ARBA00023027"/>
    </source>
</evidence>
<protein>
    <submittedName>
        <fullName evidence="7">NAD(P)-dependent alcohol dehydrogenase</fullName>
    </submittedName>
</protein>
<dbReference type="AlphaFoldDB" id="A0A975G332"/>
<dbReference type="GO" id="GO:0046294">
    <property type="term" value="P:formaldehyde catabolic process"/>
    <property type="evidence" value="ECO:0007669"/>
    <property type="project" value="TreeGrafter"/>
</dbReference>
<evidence type="ECO:0000313" key="8">
    <source>
        <dbReference type="Proteomes" id="UP000676409"/>
    </source>
</evidence>
<dbReference type="EMBL" id="CP073078">
    <property type="protein sequence ID" value="QUD89663.1"/>
    <property type="molecule type" value="Genomic_DNA"/>
</dbReference>
<feature type="domain" description="Enoyl reductase (ER)" evidence="6">
    <location>
        <begin position="12"/>
        <end position="364"/>
    </location>
</feature>
<reference evidence="7" key="1">
    <citation type="submission" date="2021-04" db="EMBL/GenBank/DDBJ databases">
        <title>The complete genome sequence of Caulobacter sp. S6.</title>
        <authorList>
            <person name="Tang Y."/>
            <person name="Ouyang W."/>
            <person name="Liu Q."/>
            <person name="Huang B."/>
            <person name="Guo Z."/>
            <person name="Lei P."/>
        </authorList>
    </citation>
    <scope>NUCLEOTIDE SEQUENCE</scope>
    <source>
        <strain evidence="7">S6</strain>
    </source>
</reference>
<dbReference type="SUPFAM" id="SSF51735">
    <property type="entry name" value="NAD(P)-binding Rossmann-fold domains"/>
    <property type="match status" value="1"/>
</dbReference>
<name>A0A975G332_9CAUL</name>
<dbReference type="GO" id="GO:0008270">
    <property type="term" value="F:zinc ion binding"/>
    <property type="evidence" value="ECO:0007669"/>
    <property type="project" value="InterPro"/>
</dbReference>
<dbReference type="PANTHER" id="PTHR43880">
    <property type="entry name" value="ALCOHOL DEHYDROGENASE"/>
    <property type="match status" value="1"/>
</dbReference>
<dbReference type="InterPro" id="IPR002328">
    <property type="entry name" value="ADH_Zn_CS"/>
</dbReference>
<dbReference type="SUPFAM" id="SSF50129">
    <property type="entry name" value="GroES-like"/>
    <property type="match status" value="1"/>
</dbReference>
<dbReference type="Pfam" id="PF00107">
    <property type="entry name" value="ADH_zinc_N"/>
    <property type="match status" value="1"/>
</dbReference>
<dbReference type="Pfam" id="PF08240">
    <property type="entry name" value="ADH_N"/>
    <property type="match status" value="1"/>
</dbReference>
<sequence length="367" mass="38314">MKIKAAICRRPGQPFVVEEVEIEDPRPDEVLVRLVATGVCHTDMVMRDQGLPVPLPAVLGHEGAGVVEKVGADVAECAPGDPVVMSFNSCGRCPSCADRAPAYCHDFFPRNFLGRRPDGTSGLSQGGEAINGEIFGQSSFATYALCHRANVVKVRKDAPLKLLGPLGCGIQTGAGTILEALRVRPGAAVAILGAGAVGLSAVMAARIAKAGTIAVADLHRGRLETAMALGATHAVEAAPGQSIDQLVGPDRLAGFDYMVDTTGVGDVVNAAAMTLAPRGVLALVGAYSPDARLCLDMAFLMSAGRSVVGVVEGGVEPAQFIPRLVDYYMSGELPLDRLVRFFPFDQINEAVRASETGAVIKPVLVFQ</sequence>
<organism evidence="7 8">
    <name type="scientific">Phenylobacterium montanum</name>
    <dbReference type="NCBI Taxonomy" id="2823693"/>
    <lineage>
        <taxon>Bacteria</taxon>
        <taxon>Pseudomonadati</taxon>
        <taxon>Pseudomonadota</taxon>
        <taxon>Alphaproteobacteria</taxon>
        <taxon>Caulobacterales</taxon>
        <taxon>Caulobacteraceae</taxon>
        <taxon>Phenylobacterium</taxon>
    </lineage>
</organism>
<dbReference type="Gene3D" id="3.40.50.720">
    <property type="entry name" value="NAD(P)-binding Rossmann-like Domain"/>
    <property type="match status" value="1"/>
</dbReference>
<evidence type="ECO:0000313" key="7">
    <source>
        <dbReference type="EMBL" id="QUD89663.1"/>
    </source>
</evidence>
<dbReference type="InterPro" id="IPR013154">
    <property type="entry name" value="ADH-like_N"/>
</dbReference>
<dbReference type="InterPro" id="IPR013149">
    <property type="entry name" value="ADH-like_C"/>
</dbReference>
<comment type="cofactor">
    <cofactor evidence="5">
        <name>Zn(2+)</name>
        <dbReference type="ChEBI" id="CHEBI:29105"/>
    </cofactor>
</comment>
<dbReference type="KEGG" id="caul:KCG34_07270"/>
<dbReference type="CDD" id="cd08278">
    <property type="entry name" value="benzyl_alcohol_DH"/>
    <property type="match status" value="1"/>
</dbReference>
<dbReference type="GO" id="GO:0005829">
    <property type="term" value="C:cytosol"/>
    <property type="evidence" value="ECO:0007669"/>
    <property type="project" value="TreeGrafter"/>
</dbReference>
<evidence type="ECO:0000256" key="5">
    <source>
        <dbReference type="RuleBase" id="RU361277"/>
    </source>
</evidence>
<evidence type="ECO:0000256" key="2">
    <source>
        <dbReference type="ARBA" id="ARBA00022833"/>
    </source>
</evidence>
<dbReference type="InterPro" id="IPR011032">
    <property type="entry name" value="GroES-like_sf"/>
</dbReference>
<evidence type="ECO:0000256" key="3">
    <source>
        <dbReference type="ARBA" id="ARBA00023002"/>
    </source>
</evidence>
<dbReference type="GO" id="GO:0051903">
    <property type="term" value="F:S-(hydroxymethyl)glutathione dehydrogenase [NAD(P)+] activity"/>
    <property type="evidence" value="ECO:0007669"/>
    <property type="project" value="TreeGrafter"/>
</dbReference>
<keyword evidence="4" id="KW-0520">NAD</keyword>
<dbReference type="PANTHER" id="PTHR43880:SF12">
    <property type="entry name" value="ALCOHOL DEHYDROGENASE CLASS-3"/>
    <property type="match status" value="1"/>
</dbReference>
<dbReference type="Proteomes" id="UP000676409">
    <property type="component" value="Chromosome"/>
</dbReference>
<evidence type="ECO:0000256" key="1">
    <source>
        <dbReference type="ARBA" id="ARBA00022723"/>
    </source>
</evidence>
<gene>
    <name evidence="7" type="ORF">KCG34_07270</name>
</gene>
<keyword evidence="3" id="KW-0560">Oxidoreductase</keyword>
<keyword evidence="2 5" id="KW-0862">Zinc</keyword>
<proteinExistence type="inferred from homology"/>
<keyword evidence="8" id="KW-1185">Reference proteome</keyword>
<comment type="similarity">
    <text evidence="5">Belongs to the zinc-containing alcohol dehydrogenase family.</text>
</comment>
<keyword evidence="1 5" id="KW-0479">Metal-binding</keyword>
<dbReference type="SMART" id="SM00829">
    <property type="entry name" value="PKS_ER"/>
    <property type="match status" value="1"/>
</dbReference>
<accession>A0A975G332</accession>
<dbReference type="InterPro" id="IPR036291">
    <property type="entry name" value="NAD(P)-bd_dom_sf"/>
</dbReference>